<dbReference type="AlphaFoldDB" id="A0A913Y991"/>
<dbReference type="InterPro" id="IPR022162">
    <property type="entry name" value="TRPC4AP"/>
</dbReference>
<organism evidence="1 2">
    <name type="scientific">Exaiptasia diaphana</name>
    <name type="common">Tropical sea anemone</name>
    <name type="synonym">Aiptasia pulchella</name>
    <dbReference type="NCBI Taxonomy" id="2652724"/>
    <lineage>
        <taxon>Eukaryota</taxon>
        <taxon>Metazoa</taxon>
        <taxon>Cnidaria</taxon>
        <taxon>Anthozoa</taxon>
        <taxon>Hexacorallia</taxon>
        <taxon>Actiniaria</taxon>
        <taxon>Aiptasiidae</taxon>
        <taxon>Exaiptasia</taxon>
    </lineage>
</organism>
<dbReference type="GO" id="GO:0019902">
    <property type="term" value="F:phosphatase binding"/>
    <property type="evidence" value="ECO:0007669"/>
    <property type="project" value="TreeGrafter"/>
</dbReference>
<keyword evidence="2" id="KW-1185">Reference proteome</keyword>
<dbReference type="Proteomes" id="UP000887567">
    <property type="component" value="Unplaced"/>
</dbReference>
<dbReference type="OrthoDB" id="1866965at2759"/>
<dbReference type="EnsemblMetazoa" id="XM_021061187.2">
    <property type="protein sequence ID" value="XP_020916846.1"/>
    <property type="gene ID" value="LOC110254216"/>
</dbReference>
<dbReference type="OMA" id="NASIRFW"/>
<reference evidence="1" key="1">
    <citation type="submission" date="2022-11" db="UniProtKB">
        <authorList>
            <consortium name="EnsemblMetazoa"/>
        </authorList>
    </citation>
    <scope>IDENTIFICATION</scope>
</reference>
<dbReference type="PANTHER" id="PTHR31743">
    <property type="entry name" value="TRANSIENT RECEPTOR POTENTIAL CHANNEL 4-ASSOCIATED PROTEIN TCPC4AP"/>
    <property type="match status" value="1"/>
</dbReference>
<accession>A0A913Y991</accession>
<dbReference type="GeneID" id="110254216"/>
<evidence type="ECO:0000313" key="2">
    <source>
        <dbReference type="Proteomes" id="UP000887567"/>
    </source>
</evidence>
<dbReference type="RefSeq" id="XP_020916846.1">
    <property type="nucleotide sequence ID" value="XM_021061187.2"/>
</dbReference>
<dbReference type="GO" id="GO:0031464">
    <property type="term" value="C:Cul4A-RING E3 ubiquitin ligase complex"/>
    <property type="evidence" value="ECO:0007669"/>
    <property type="project" value="InterPro"/>
</dbReference>
<dbReference type="PANTHER" id="PTHR31743:SF1">
    <property type="entry name" value="SHORT TRANSIENT RECEPTOR POTENTIAL CHANNEL 4-ASSOCIATED PROTEIN"/>
    <property type="match status" value="1"/>
</dbReference>
<dbReference type="Pfam" id="PF12463">
    <property type="entry name" value="DUF3689"/>
    <property type="match status" value="1"/>
</dbReference>
<protein>
    <submittedName>
        <fullName evidence="1">Uncharacterized protein</fullName>
    </submittedName>
</protein>
<evidence type="ECO:0000313" key="1">
    <source>
        <dbReference type="EnsemblMetazoa" id="XP_020916846.1"/>
    </source>
</evidence>
<name>A0A913Y991_EXADI</name>
<dbReference type="KEGG" id="epa:110254216"/>
<proteinExistence type="predicted"/>
<dbReference type="GO" id="GO:0006511">
    <property type="term" value="P:ubiquitin-dependent protein catabolic process"/>
    <property type="evidence" value="ECO:0007669"/>
    <property type="project" value="InterPro"/>
</dbReference>
<sequence>MKSLCCHGEKGLLSKILETLIKTPPNASIRFWLSRAIEGFLRGRASFGDQLFLVKRGLLEHLVDHIGSSEIKPKEILQSSFDLLGELMKFNPIAFKIFNSVIDDKKFEKFTHILTSNVVDSNMLIRCLILSQERFVEEMPFGGVSTGVCRLGTLINDWEQRMYLLNKLINSITVNTLTQENVSCLNTTLVFLMIAFKQGHLPSYLKAFVKEERIQKNPGFIMKNLRHLLEFWKNHYLKRGKDCSALEQSSCISFDQWKKVVDILLQDDITSTSSVLYYLPPVSQSFRHC</sequence>